<protein>
    <submittedName>
        <fullName evidence="1">Uncharacterized protein</fullName>
    </submittedName>
</protein>
<accession>A0A0L0BVR2</accession>
<sequence length="235" mass="25994">MQSRCHPHIPITDHTPAVWGYQSKISCTAQAPTKITVVRLRAPSFGSDRGFNIGTTKALFHALGKYPIFKQWFISIAKNVHVPVRVHFSTMSGIPSCPADFLLALRLNAAPITPGPDAPPDEPLEVARFDEALEDVPAAAAEAYENPALTFEDICRRDPIFCPLEALFASILRTSSMSIHAAIYASNRMRKLRKCPAFNTAVWHIAIRRCMAKTLAVETLRDRPPLKLPNVHSTS</sequence>
<reference evidence="1 2" key="1">
    <citation type="journal article" date="2015" name="Nat. Commun.">
        <title>Lucilia cuprina genome unlocks parasitic fly biology to underpin future interventions.</title>
        <authorList>
            <person name="Anstead C.A."/>
            <person name="Korhonen P.K."/>
            <person name="Young N.D."/>
            <person name="Hall R.S."/>
            <person name="Jex A.R."/>
            <person name="Murali S.C."/>
            <person name="Hughes D.S."/>
            <person name="Lee S.F."/>
            <person name="Perry T."/>
            <person name="Stroehlein A.J."/>
            <person name="Ansell B.R."/>
            <person name="Breugelmans B."/>
            <person name="Hofmann A."/>
            <person name="Qu J."/>
            <person name="Dugan S."/>
            <person name="Lee S.L."/>
            <person name="Chao H."/>
            <person name="Dinh H."/>
            <person name="Han Y."/>
            <person name="Doddapaneni H.V."/>
            <person name="Worley K.C."/>
            <person name="Muzny D.M."/>
            <person name="Ioannidis P."/>
            <person name="Waterhouse R.M."/>
            <person name="Zdobnov E.M."/>
            <person name="James P.J."/>
            <person name="Bagnall N.H."/>
            <person name="Kotze A.C."/>
            <person name="Gibbs R.A."/>
            <person name="Richards S."/>
            <person name="Batterham P."/>
            <person name="Gasser R.B."/>
        </authorList>
    </citation>
    <scope>NUCLEOTIDE SEQUENCE [LARGE SCALE GENOMIC DNA]</scope>
    <source>
        <strain evidence="1 2">LS</strain>
        <tissue evidence="1">Full body</tissue>
    </source>
</reference>
<dbReference type="AlphaFoldDB" id="A0A0L0BVR2"/>
<name>A0A0L0BVR2_LUCCU</name>
<evidence type="ECO:0000313" key="2">
    <source>
        <dbReference type="Proteomes" id="UP000037069"/>
    </source>
</evidence>
<gene>
    <name evidence="1" type="ORF">FF38_11025</name>
</gene>
<dbReference type="Proteomes" id="UP000037069">
    <property type="component" value="Unassembled WGS sequence"/>
</dbReference>
<dbReference type="EMBL" id="JRES01001366">
    <property type="protein sequence ID" value="KNC23329.1"/>
    <property type="molecule type" value="Genomic_DNA"/>
</dbReference>
<evidence type="ECO:0000313" key="1">
    <source>
        <dbReference type="EMBL" id="KNC23329.1"/>
    </source>
</evidence>
<organism evidence="1 2">
    <name type="scientific">Lucilia cuprina</name>
    <name type="common">Green bottle fly</name>
    <name type="synonym">Australian sheep blowfly</name>
    <dbReference type="NCBI Taxonomy" id="7375"/>
    <lineage>
        <taxon>Eukaryota</taxon>
        <taxon>Metazoa</taxon>
        <taxon>Ecdysozoa</taxon>
        <taxon>Arthropoda</taxon>
        <taxon>Hexapoda</taxon>
        <taxon>Insecta</taxon>
        <taxon>Pterygota</taxon>
        <taxon>Neoptera</taxon>
        <taxon>Endopterygota</taxon>
        <taxon>Diptera</taxon>
        <taxon>Brachycera</taxon>
        <taxon>Muscomorpha</taxon>
        <taxon>Oestroidea</taxon>
        <taxon>Calliphoridae</taxon>
        <taxon>Luciliinae</taxon>
        <taxon>Lucilia</taxon>
    </lineage>
</organism>
<proteinExistence type="predicted"/>
<keyword evidence="2" id="KW-1185">Reference proteome</keyword>
<comment type="caution">
    <text evidence="1">The sequence shown here is derived from an EMBL/GenBank/DDBJ whole genome shotgun (WGS) entry which is preliminary data.</text>
</comment>